<keyword evidence="1" id="KW-1133">Transmembrane helix</keyword>
<evidence type="ECO:0000313" key="2">
    <source>
        <dbReference type="EMBL" id="MFC7202366.1"/>
    </source>
</evidence>
<protein>
    <recommendedName>
        <fullName evidence="4">DUF5518 domain-containing protein</fullName>
    </recommendedName>
</protein>
<keyword evidence="3" id="KW-1185">Reference proteome</keyword>
<accession>A0ABD5ZB27</accession>
<reference evidence="2 3" key="1">
    <citation type="journal article" date="2019" name="Int. J. Syst. Evol. Microbiol.">
        <title>The Global Catalogue of Microorganisms (GCM) 10K type strain sequencing project: providing services to taxonomists for standard genome sequencing and annotation.</title>
        <authorList>
            <consortium name="The Broad Institute Genomics Platform"/>
            <consortium name="The Broad Institute Genome Sequencing Center for Infectious Disease"/>
            <person name="Wu L."/>
            <person name="Ma J."/>
        </authorList>
    </citation>
    <scope>NUCLEOTIDE SEQUENCE [LARGE SCALE GENOMIC DNA]</scope>
    <source>
        <strain evidence="2 3">DSM 29988</strain>
    </source>
</reference>
<feature type="transmembrane region" description="Helical" evidence="1">
    <location>
        <begin position="68"/>
        <end position="87"/>
    </location>
</feature>
<proteinExistence type="predicted"/>
<comment type="caution">
    <text evidence="2">The sequence shown here is derived from an EMBL/GenBank/DDBJ whole genome shotgun (WGS) entry which is preliminary data.</text>
</comment>
<keyword evidence="1" id="KW-0812">Transmembrane</keyword>
<feature type="transmembrane region" description="Helical" evidence="1">
    <location>
        <begin position="99"/>
        <end position="123"/>
    </location>
</feature>
<feature type="transmembrane region" description="Helical" evidence="1">
    <location>
        <begin position="129"/>
        <end position="151"/>
    </location>
</feature>
<feature type="transmembrane region" description="Helical" evidence="1">
    <location>
        <begin position="40"/>
        <end position="62"/>
    </location>
</feature>
<evidence type="ECO:0008006" key="4">
    <source>
        <dbReference type="Google" id="ProtNLM"/>
    </source>
</evidence>
<keyword evidence="1" id="KW-0472">Membrane</keyword>
<gene>
    <name evidence="2" type="ORF">ACFQJC_02485</name>
</gene>
<dbReference type="RefSeq" id="WP_390221666.1">
    <property type="nucleotide sequence ID" value="NZ_JBHTAA010000001.1"/>
</dbReference>
<name>A0ABD5ZB27_9EURY</name>
<dbReference type="EMBL" id="JBHTAA010000001">
    <property type="protein sequence ID" value="MFC7202366.1"/>
    <property type="molecule type" value="Genomic_DNA"/>
</dbReference>
<dbReference type="Proteomes" id="UP001596481">
    <property type="component" value="Unassembled WGS sequence"/>
</dbReference>
<evidence type="ECO:0000256" key="1">
    <source>
        <dbReference type="SAM" id="Phobius"/>
    </source>
</evidence>
<sequence>MQRSDQRESESSVDDILAGLNLDDEESATTKRGGKSGGRLSGLFSPKTFLLALVLSVVGGIIGGAVPVVGFLGTFLGIAAAGFLLGILGSTRRYAEVGLAGAVAAGFAFLLSTLLSVFAPFALQLLAEYGVAIAGVGSVTGALAGLVGHYFGRDLRDGLTREL</sequence>
<evidence type="ECO:0000313" key="3">
    <source>
        <dbReference type="Proteomes" id="UP001596481"/>
    </source>
</evidence>
<dbReference type="AlphaFoldDB" id="A0ABD5ZB27"/>
<organism evidence="2 3">
    <name type="scientific">Haloferax namakaokahaiae</name>
    <dbReference type="NCBI Taxonomy" id="1748331"/>
    <lineage>
        <taxon>Archaea</taxon>
        <taxon>Methanobacteriati</taxon>
        <taxon>Methanobacteriota</taxon>
        <taxon>Stenosarchaea group</taxon>
        <taxon>Halobacteria</taxon>
        <taxon>Halobacteriales</taxon>
        <taxon>Haloferacaceae</taxon>
        <taxon>Haloferax</taxon>
    </lineage>
</organism>